<comment type="caution">
    <text evidence="1">The sequence shown here is derived from an EMBL/GenBank/DDBJ whole genome shotgun (WGS) entry which is preliminary data.</text>
</comment>
<dbReference type="EMBL" id="WISB01000008">
    <property type="protein sequence ID" value="MQW67854.1"/>
    <property type="molecule type" value="Genomic_DNA"/>
</dbReference>
<protein>
    <submittedName>
        <fullName evidence="1">Uncharacterized protein</fullName>
    </submittedName>
</protein>
<evidence type="ECO:0000313" key="1">
    <source>
        <dbReference type="EMBL" id="MQW67854.1"/>
    </source>
</evidence>
<sequence length="58" mass="6521">MGKASNARYKARKRKEAAARLNYDNAKPHQLAALDAEREKLIAAAMKRLPKDKGGRDR</sequence>
<name>A0A6G1WDT1_9HYPH</name>
<dbReference type="RefSeq" id="WP_153412208.1">
    <property type="nucleotide sequence ID" value="NZ_WISB01000008.1"/>
</dbReference>
<organism evidence="1">
    <name type="scientific">Sinorhizobium medicae</name>
    <dbReference type="NCBI Taxonomy" id="110321"/>
    <lineage>
        <taxon>Bacteria</taxon>
        <taxon>Pseudomonadati</taxon>
        <taxon>Pseudomonadota</taxon>
        <taxon>Alphaproteobacteria</taxon>
        <taxon>Hyphomicrobiales</taxon>
        <taxon>Rhizobiaceae</taxon>
        <taxon>Sinorhizobium/Ensifer group</taxon>
        <taxon>Sinorhizobium</taxon>
    </lineage>
</organism>
<proteinExistence type="predicted"/>
<accession>A0A6G1WDT1</accession>
<dbReference type="AlphaFoldDB" id="A0A6G1WDT1"/>
<gene>
    <name evidence="1" type="ORF">GHJ91_01320</name>
</gene>
<reference evidence="1" key="1">
    <citation type="journal article" date="2013" name="Genome Biol.">
        <title>Comparative genomics of the core and accessory genomes of 48 Sinorhizobium strains comprising five genospecies.</title>
        <authorList>
            <person name="Sugawara M."/>
            <person name="Epstein B."/>
            <person name="Badgley B.D."/>
            <person name="Unno T."/>
            <person name="Xu L."/>
            <person name="Reese J."/>
            <person name="Gyaneshwar P."/>
            <person name="Denny R."/>
            <person name="Mudge J."/>
            <person name="Bharti A.K."/>
            <person name="Farmer A.D."/>
            <person name="May G.D."/>
            <person name="Woodward J.E."/>
            <person name="Medigue C."/>
            <person name="Vallenet D."/>
            <person name="Lajus A."/>
            <person name="Rouy Z."/>
            <person name="Martinez-Vaz B."/>
            <person name="Tiffin P."/>
            <person name="Young N.D."/>
            <person name="Sadowsky M.J."/>
        </authorList>
    </citation>
    <scope>NUCLEOTIDE SEQUENCE</scope>
    <source>
        <strain evidence="1">M1</strain>
    </source>
</reference>